<dbReference type="InterPro" id="IPR008672">
    <property type="entry name" value="Mad1"/>
</dbReference>
<feature type="coiled-coil region" evidence="8">
    <location>
        <begin position="160"/>
        <end position="322"/>
    </location>
</feature>
<evidence type="ECO:0000256" key="6">
    <source>
        <dbReference type="ARBA" id="ARBA00023242"/>
    </source>
</evidence>
<dbReference type="InParanoid" id="A0A3N4LD21"/>
<evidence type="ECO:0000256" key="9">
    <source>
        <dbReference type="SAM" id="MobiDB-lite"/>
    </source>
</evidence>
<dbReference type="OrthoDB" id="331602at2759"/>
<feature type="coiled-coil region" evidence="8">
    <location>
        <begin position="605"/>
        <end position="635"/>
    </location>
</feature>
<comment type="similarity">
    <text evidence="2">Belongs to the MAD1 family.</text>
</comment>
<feature type="region of interest" description="Disordered" evidence="9">
    <location>
        <begin position="1"/>
        <end position="56"/>
    </location>
</feature>
<dbReference type="GO" id="GO:0000776">
    <property type="term" value="C:kinetochore"/>
    <property type="evidence" value="ECO:0007669"/>
    <property type="project" value="TreeGrafter"/>
</dbReference>
<dbReference type="AlphaFoldDB" id="A0A3N4LD21"/>
<dbReference type="GO" id="GO:0051315">
    <property type="term" value="P:attachment of mitotic spindle microtubules to kinetochore"/>
    <property type="evidence" value="ECO:0007669"/>
    <property type="project" value="TreeGrafter"/>
</dbReference>
<dbReference type="Pfam" id="PF05557">
    <property type="entry name" value="MAD"/>
    <property type="match status" value="1"/>
</dbReference>
<organism evidence="10 11">
    <name type="scientific">Terfezia boudieri ATCC MYA-4762</name>
    <dbReference type="NCBI Taxonomy" id="1051890"/>
    <lineage>
        <taxon>Eukaryota</taxon>
        <taxon>Fungi</taxon>
        <taxon>Dikarya</taxon>
        <taxon>Ascomycota</taxon>
        <taxon>Pezizomycotina</taxon>
        <taxon>Pezizomycetes</taxon>
        <taxon>Pezizales</taxon>
        <taxon>Pezizaceae</taxon>
        <taxon>Terfezia</taxon>
    </lineage>
</organism>
<protein>
    <recommendedName>
        <fullName evidence="3">Spindle assembly checkpoint component MAD1</fullName>
    </recommendedName>
</protein>
<keyword evidence="5" id="KW-0498">Mitosis</keyword>
<gene>
    <name evidence="10" type="ORF">L211DRAFT_509582</name>
</gene>
<reference evidence="10 11" key="1">
    <citation type="journal article" date="2018" name="Nat. Ecol. Evol.">
        <title>Pezizomycetes genomes reveal the molecular basis of ectomycorrhizal truffle lifestyle.</title>
        <authorList>
            <person name="Murat C."/>
            <person name="Payen T."/>
            <person name="Noel B."/>
            <person name="Kuo A."/>
            <person name="Morin E."/>
            <person name="Chen J."/>
            <person name="Kohler A."/>
            <person name="Krizsan K."/>
            <person name="Balestrini R."/>
            <person name="Da Silva C."/>
            <person name="Montanini B."/>
            <person name="Hainaut M."/>
            <person name="Levati E."/>
            <person name="Barry K.W."/>
            <person name="Belfiori B."/>
            <person name="Cichocki N."/>
            <person name="Clum A."/>
            <person name="Dockter R.B."/>
            <person name="Fauchery L."/>
            <person name="Guy J."/>
            <person name="Iotti M."/>
            <person name="Le Tacon F."/>
            <person name="Lindquist E.A."/>
            <person name="Lipzen A."/>
            <person name="Malagnac F."/>
            <person name="Mello A."/>
            <person name="Molinier V."/>
            <person name="Miyauchi S."/>
            <person name="Poulain J."/>
            <person name="Riccioni C."/>
            <person name="Rubini A."/>
            <person name="Sitrit Y."/>
            <person name="Splivallo R."/>
            <person name="Traeger S."/>
            <person name="Wang M."/>
            <person name="Zifcakova L."/>
            <person name="Wipf D."/>
            <person name="Zambonelli A."/>
            <person name="Paolocci F."/>
            <person name="Nowrousian M."/>
            <person name="Ottonello S."/>
            <person name="Baldrian P."/>
            <person name="Spatafora J.W."/>
            <person name="Henrissat B."/>
            <person name="Nagy L.G."/>
            <person name="Aury J.M."/>
            <person name="Wincker P."/>
            <person name="Grigoriev I.V."/>
            <person name="Bonfante P."/>
            <person name="Martin F.M."/>
        </authorList>
    </citation>
    <scope>NUCLEOTIDE SEQUENCE [LARGE SCALE GENOMIC DNA]</scope>
    <source>
        <strain evidence="10 11">ATCC MYA-4762</strain>
    </source>
</reference>
<evidence type="ECO:0000313" key="11">
    <source>
        <dbReference type="Proteomes" id="UP000267821"/>
    </source>
</evidence>
<comment type="subcellular location">
    <subcellularLocation>
        <location evidence="1">Nucleus</location>
    </subcellularLocation>
</comment>
<keyword evidence="4" id="KW-0132">Cell division</keyword>
<sequence>MNRGNPLFESPTPTQGNNGRMTTGNTRVTATQPTYDFLRGGAASPRPAQPATTFSQSQFRKSLIVSASGNHNNDNNSLNKTVNKVDISNEGLRSEVNSLRYELQTLKADRELERIRHEEQLRAAEVRAEEKAKLADAVETDKRFLFEKQKSLGDELGRVKDAAENQKREHEKTIRQLRAKVSELDEIVDERAEDFRMLERQTKRQTEELETRNKALNVSLEGLKKEYNENINMLQDTQQRCSVQEVEIEALRNEVVGLKGASGDLESLQVLKRELSQQMAQVKNLEVLEEQKSSLEGKLRMMDTLREELSEKELRLTILRDEKKAWSAFLEDNEGVLSGFNSPQDIARALMEEKMEKAELLERLGRVEPELAESEEAIDRAERERDEVKKELEKVVESYKKLHASRARIERNRQIALKEVEMLRDQLKSYSTEESNLMDGNYDTQKTKHIEELESLVETYKRENETLLTDISRREKETSSVSPDSLKRAHEEITTASSTTAPNPEETSEKLGQLTRRARAYQEEVTKLRKAESLLKKELKAAMSRIKSLEDSSAARMRILELKDNPTARSEAIKLTHLRTLQEENSALLAQLQGRMHEVGKVVPAHSLNAAQHQLEELKQQVNEKEKRMARLKQIWTAKSVEWRQAVHSIVGILLDFMPNGRVRVSSKEWYDDGQGDDGDVGKEPGIIFDGEQGTMKISPEGFSRRIGPLVKEWVEDKGDIPGLIAALNMQRKSQGGERMEE</sequence>
<dbReference type="GO" id="GO:0051301">
    <property type="term" value="P:cell division"/>
    <property type="evidence" value="ECO:0007669"/>
    <property type="project" value="UniProtKB-KW"/>
</dbReference>
<dbReference type="PANTHER" id="PTHR23168:SF0">
    <property type="entry name" value="MITOTIC SPINDLE ASSEMBLY CHECKPOINT PROTEIN MAD1"/>
    <property type="match status" value="1"/>
</dbReference>
<dbReference type="EMBL" id="ML121569">
    <property type="protein sequence ID" value="RPB20596.1"/>
    <property type="molecule type" value="Genomic_DNA"/>
</dbReference>
<keyword evidence="11" id="KW-1185">Reference proteome</keyword>
<dbReference type="FunCoup" id="A0A3N4LD21">
    <property type="interactions" value="261"/>
</dbReference>
<evidence type="ECO:0000256" key="7">
    <source>
        <dbReference type="ARBA" id="ARBA00023306"/>
    </source>
</evidence>
<dbReference type="PANTHER" id="PTHR23168">
    <property type="entry name" value="MITOTIC SPINDLE ASSEMBLY CHECKPOINT PROTEIN MAD1 MITOTIC ARREST DEFICIENT-LIKE PROTEIN 1"/>
    <property type="match status" value="1"/>
</dbReference>
<dbReference type="STRING" id="1051890.A0A3N4LD21"/>
<evidence type="ECO:0000256" key="8">
    <source>
        <dbReference type="SAM" id="Coils"/>
    </source>
</evidence>
<evidence type="ECO:0000256" key="4">
    <source>
        <dbReference type="ARBA" id="ARBA00022618"/>
    </source>
</evidence>
<keyword evidence="7" id="KW-0131">Cell cycle</keyword>
<dbReference type="Gene3D" id="1.20.5.170">
    <property type="match status" value="1"/>
</dbReference>
<dbReference type="GO" id="GO:0007094">
    <property type="term" value="P:mitotic spindle assembly checkpoint signaling"/>
    <property type="evidence" value="ECO:0007669"/>
    <property type="project" value="InterPro"/>
</dbReference>
<keyword evidence="8" id="KW-0175">Coiled coil</keyword>
<dbReference type="Proteomes" id="UP000267821">
    <property type="component" value="Unassembled WGS sequence"/>
</dbReference>
<dbReference type="GO" id="GO:0005635">
    <property type="term" value="C:nuclear envelope"/>
    <property type="evidence" value="ECO:0007669"/>
    <property type="project" value="TreeGrafter"/>
</dbReference>
<proteinExistence type="inferred from homology"/>
<evidence type="ECO:0000313" key="10">
    <source>
        <dbReference type="EMBL" id="RPB20596.1"/>
    </source>
</evidence>
<evidence type="ECO:0000256" key="3">
    <source>
        <dbReference type="ARBA" id="ARBA00022019"/>
    </source>
</evidence>
<keyword evidence="6" id="KW-0539">Nucleus</keyword>
<evidence type="ECO:0000256" key="2">
    <source>
        <dbReference type="ARBA" id="ARBA00008029"/>
    </source>
</evidence>
<feature type="region of interest" description="Disordered" evidence="9">
    <location>
        <begin position="471"/>
        <end position="512"/>
    </location>
</feature>
<evidence type="ECO:0000256" key="5">
    <source>
        <dbReference type="ARBA" id="ARBA00022776"/>
    </source>
</evidence>
<feature type="compositionally biased region" description="Polar residues" evidence="9">
    <location>
        <begin position="11"/>
        <end position="34"/>
    </location>
</feature>
<dbReference type="Gene3D" id="6.10.250.90">
    <property type="match status" value="1"/>
</dbReference>
<dbReference type="GO" id="GO:0072686">
    <property type="term" value="C:mitotic spindle"/>
    <property type="evidence" value="ECO:0007669"/>
    <property type="project" value="TreeGrafter"/>
</dbReference>
<evidence type="ECO:0000256" key="1">
    <source>
        <dbReference type="ARBA" id="ARBA00004123"/>
    </source>
</evidence>
<name>A0A3N4LD21_9PEZI</name>
<accession>A0A3N4LD21</accession>